<keyword evidence="4" id="KW-1003">Cell membrane</keyword>
<evidence type="ECO:0000256" key="4">
    <source>
        <dbReference type="ARBA" id="ARBA00022475"/>
    </source>
</evidence>
<organism evidence="10 11">
    <name type="scientific">Catenibacillus scindens</name>
    <dbReference type="NCBI Taxonomy" id="673271"/>
    <lineage>
        <taxon>Bacteria</taxon>
        <taxon>Bacillati</taxon>
        <taxon>Bacillota</taxon>
        <taxon>Clostridia</taxon>
        <taxon>Lachnospirales</taxon>
        <taxon>Lachnospiraceae</taxon>
        <taxon>Catenibacillus</taxon>
    </lineage>
</organism>
<keyword evidence="11" id="KW-1185">Reference proteome</keyword>
<comment type="caution">
    <text evidence="10">The sequence shown here is derived from an EMBL/GenBank/DDBJ whole genome shotgun (WGS) entry which is preliminary data.</text>
</comment>
<accession>A0A7W8HCA9</accession>
<proteinExistence type="inferred from homology"/>
<feature type="transmembrane region" description="Helical" evidence="9">
    <location>
        <begin position="240"/>
        <end position="258"/>
    </location>
</feature>
<dbReference type="GO" id="GO:0005886">
    <property type="term" value="C:plasma membrane"/>
    <property type="evidence" value="ECO:0007669"/>
    <property type="project" value="UniProtKB-SubCell"/>
</dbReference>
<dbReference type="Pfam" id="PF01594">
    <property type="entry name" value="AI-2E_transport"/>
    <property type="match status" value="1"/>
</dbReference>
<dbReference type="PANTHER" id="PTHR21716:SF53">
    <property type="entry name" value="PERMEASE PERM-RELATED"/>
    <property type="match status" value="1"/>
</dbReference>
<evidence type="ECO:0000256" key="3">
    <source>
        <dbReference type="ARBA" id="ARBA00022448"/>
    </source>
</evidence>
<feature type="transmembrane region" description="Helical" evidence="9">
    <location>
        <begin position="327"/>
        <end position="360"/>
    </location>
</feature>
<gene>
    <name evidence="10" type="ORF">HNP82_002831</name>
</gene>
<evidence type="ECO:0000313" key="11">
    <source>
        <dbReference type="Proteomes" id="UP000543642"/>
    </source>
</evidence>
<keyword evidence="3" id="KW-0813">Transport</keyword>
<evidence type="ECO:0000256" key="9">
    <source>
        <dbReference type="SAM" id="Phobius"/>
    </source>
</evidence>
<comment type="subcellular location">
    <subcellularLocation>
        <location evidence="1">Cell membrane</location>
        <topology evidence="1">Multi-pass membrane protein</topology>
    </subcellularLocation>
</comment>
<dbReference type="Proteomes" id="UP000543642">
    <property type="component" value="Unassembled WGS sequence"/>
</dbReference>
<sequence>MKLRKKILIVLVIIALLALFIKYSDRVLDMANLMITVLRPLALGCVLAYILNIPVSRIESLPIFQSEKPWVKKIKRPISIVGSIVIIAAIIVLITLIVIPQLVQAISVLTKEIPSAISDMMNWLSSSDRDWPRLQSILQSLNVNWDQLLQKLMSHLTNGLSNIFSSTVYVLSSIASTVITFVVALIFSFYLLAGKEKLLTQFQSVAKTYIKGKYFNRISLFLSTAHDTFTKFIVGQCTEAVILGALCTVGMFIFRFPYAAMVGTLVGATALLPVVGAYLGAAVGAFMIFTVNPIRAIAFLIFIAILQQIEGNLIYPRVVGSSVGLPGIWVLCAVTVGGGLNGIIGMLFAVPITATLYKLLQKDVRKKRELVQTSPPTNNTGQSNPPQQADGHGNS</sequence>
<keyword evidence="7 9" id="KW-0472">Membrane</keyword>
<name>A0A7W8HCA9_9FIRM</name>
<evidence type="ECO:0000256" key="1">
    <source>
        <dbReference type="ARBA" id="ARBA00004651"/>
    </source>
</evidence>
<feature type="compositionally biased region" description="Polar residues" evidence="8">
    <location>
        <begin position="371"/>
        <end position="395"/>
    </location>
</feature>
<feature type="transmembrane region" description="Helical" evidence="9">
    <location>
        <begin position="296"/>
        <end position="315"/>
    </location>
</feature>
<feature type="transmembrane region" description="Helical" evidence="9">
    <location>
        <begin position="7"/>
        <end position="24"/>
    </location>
</feature>
<dbReference type="PANTHER" id="PTHR21716">
    <property type="entry name" value="TRANSMEMBRANE PROTEIN"/>
    <property type="match status" value="1"/>
</dbReference>
<feature type="transmembrane region" description="Helical" evidence="9">
    <location>
        <begin position="78"/>
        <end position="99"/>
    </location>
</feature>
<keyword evidence="5 9" id="KW-0812">Transmembrane</keyword>
<feature type="transmembrane region" description="Helical" evidence="9">
    <location>
        <begin position="168"/>
        <end position="193"/>
    </location>
</feature>
<evidence type="ECO:0000256" key="7">
    <source>
        <dbReference type="ARBA" id="ARBA00023136"/>
    </source>
</evidence>
<dbReference type="RefSeq" id="WP_183775706.1">
    <property type="nucleotide sequence ID" value="NZ_JACHFW010000013.1"/>
</dbReference>
<evidence type="ECO:0000256" key="8">
    <source>
        <dbReference type="SAM" id="MobiDB-lite"/>
    </source>
</evidence>
<reference evidence="10 11" key="1">
    <citation type="submission" date="2020-08" db="EMBL/GenBank/DDBJ databases">
        <title>Genomic Encyclopedia of Type Strains, Phase IV (KMG-IV): sequencing the most valuable type-strain genomes for metagenomic binning, comparative biology and taxonomic classification.</title>
        <authorList>
            <person name="Goeker M."/>
        </authorList>
    </citation>
    <scope>NUCLEOTIDE SEQUENCE [LARGE SCALE GENOMIC DNA]</scope>
    <source>
        <strain evidence="10 11">DSM 106146</strain>
    </source>
</reference>
<feature type="transmembrane region" description="Helical" evidence="9">
    <location>
        <begin position="30"/>
        <end position="51"/>
    </location>
</feature>
<dbReference type="EMBL" id="JACHFW010000013">
    <property type="protein sequence ID" value="MBB5265684.1"/>
    <property type="molecule type" value="Genomic_DNA"/>
</dbReference>
<dbReference type="GO" id="GO:0055085">
    <property type="term" value="P:transmembrane transport"/>
    <property type="evidence" value="ECO:0007669"/>
    <property type="project" value="TreeGrafter"/>
</dbReference>
<keyword evidence="6 9" id="KW-1133">Transmembrane helix</keyword>
<comment type="similarity">
    <text evidence="2">Belongs to the autoinducer-2 exporter (AI-2E) (TC 2.A.86) family.</text>
</comment>
<evidence type="ECO:0000256" key="6">
    <source>
        <dbReference type="ARBA" id="ARBA00022989"/>
    </source>
</evidence>
<feature type="region of interest" description="Disordered" evidence="8">
    <location>
        <begin position="370"/>
        <end position="395"/>
    </location>
</feature>
<evidence type="ECO:0000313" key="10">
    <source>
        <dbReference type="EMBL" id="MBB5265684.1"/>
    </source>
</evidence>
<dbReference type="AlphaFoldDB" id="A0A7W8HCA9"/>
<evidence type="ECO:0000256" key="5">
    <source>
        <dbReference type="ARBA" id="ARBA00022692"/>
    </source>
</evidence>
<dbReference type="InterPro" id="IPR002549">
    <property type="entry name" value="AI-2E-like"/>
</dbReference>
<protein>
    <submittedName>
        <fullName evidence="10">Putative PurR-regulated permease PerM</fullName>
    </submittedName>
</protein>
<evidence type="ECO:0000256" key="2">
    <source>
        <dbReference type="ARBA" id="ARBA00009773"/>
    </source>
</evidence>